<proteinExistence type="predicted"/>
<dbReference type="EMBL" id="JANPWB010000002">
    <property type="protein sequence ID" value="KAJ1208374.1"/>
    <property type="molecule type" value="Genomic_DNA"/>
</dbReference>
<organism evidence="2 3">
    <name type="scientific">Pleurodeles waltl</name>
    <name type="common">Iberian ribbed newt</name>
    <dbReference type="NCBI Taxonomy" id="8319"/>
    <lineage>
        <taxon>Eukaryota</taxon>
        <taxon>Metazoa</taxon>
        <taxon>Chordata</taxon>
        <taxon>Craniata</taxon>
        <taxon>Vertebrata</taxon>
        <taxon>Euteleostomi</taxon>
        <taxon>Amphibia</taxon>
        <taxon>Batrachia</taxon>
        <taxon>Caudata</taxon>
        <taxon>Salamandroidea</taxon>
        <taxon>Salamandridae</taxon>
        <taxon>Pleurodelinae</taxon>
        <taxon>Pleurodeles</taxon>
    </lineage>
</organism>
<dbReference type="Proteomes" id="UP001066276">
    <property type="component" value="Chromosome 1_2"/>
</dbReference>
<dbReference type="AlphaFoldDB" id="A0AAV7W8F0"/>
<evidence type="ECO:0000313" key="2">
    <source>
        <dbReference type="EMBL" id="KAJ1208374.1"/>
    </source>
</evidence>
<evidence type="ECO:0000313" key="3">
    <source>
        <dbReference type="Proteomes" id="UP001066276"/>
    </source>
</evidence>
<feature type="region of interest" description="Disordered" evidence="1">
    <location>
        <begin position="1"/>
        <end position="88"/>
    </location>
</feature>
<name>A0AAV7W8F0_PLEWA</name>
<protein>
    <submittedName>
        <fullName evidence="2">Uncharacterized protein</fullName>
    </submittedName>
</protein>
<feature type="compositionally biased region" description="Basic residues" evidence="1">
    <location>
        <begin position="60"/>
        <end position="80"/>
    </location>
</feature>
<comment type="caution">
    <text evidence="2">The sequence shown here is derived from an EMBL/GenBank/DDBJ whole genome shotgun (WGS) entry which is preliminary data.</text>
</comment>
<reference evidence="2" key="1">
    <citation type="journal article" date="2022" name="bioRxiv">
        <title>Sequencing and chromosome-scale assembly of the giantPleurodeles waltlgenome.</title>
        <authorList>
            <person name="Brown T."/>
            <person name="Elewa A."/>
            <person name="Iarovenko S."/>
            <person name="Subramanian E."/>
            <person name="Araus A.J."/>
            <person name="Petzold A."/>
            <person name="Susuki M."/>
            <person name="Suzuki K.-i.T."/>
            <person name="Hayashi T."/>
            <person name="Toyoda A."/>
            <person name="Oliveira C."/>
            <person name="Osipova E."/>
            <person name="Leigh N.D."/>
            <person name="Simon A."/>
            <person name="Yun M.H."/>
        </authorList>
    </citation>
    <scope>NUCLEOTIDE SEQUENCE</scope>
    <source>
        <strain evidence="2">20211129_DDA</strain>
        <tissue evidence="2">Liver</tissue>
    </source>
</reference>
<keyword evidence="3" id="KW-1185">Reference proteome</keyword>
<accession>A0AAV7W8F0</accession>
<evidence type="ECO:0000256" key="1">
    <source>
        <dbReference type="SAM" id="MobiDB-lite"/>
    </source>
</evidence>
<sequence>MRKRDCGSGKRTAHGGRASPEAPPPTFVERSKDHFPSNTANLLNMKKGGAPEGNSPRLTKLQRKKKHSSIIKEKRLRHSSLVRSSKER</sequence>
<gene>
    <name evidence="2" type="ORF">NDU88_003760</name>
</gene>